<proteinExistence type="predicted"/>
<protein>
    <submittedName>
        <fullName evidence="1">Uncharacterized protein</fullName>
    </submittedName>
</protein>
<gene>
    <name evidence="1" type="ORF">SOIL9_24460</name>
</gene>
<keyword evidence="2" id="KW-1185">Reference proteome</keyword>
<evidence type="ECO:0000313" key="1">
    <source>
        <dbReference type="EMBL" id="VTR95268.1"/>
    </source>
</evidence>
<reference evidence="1 2" key="1">
    <citation type="submission" date="2019-05" db="EMBL/GenBank/DDBJ databases">
        <authorList>
            <consortium name="Science for Life Laboratories"/>
        </authorList>
    </citation>
    <scope>NUCLEOTIDE SEQUENCE [LARGE SCALE GENOMIC DNA]</scope>
    <source>
        <strain evidence="1">Soil9</strain>
    </source>
</reference>
<accession>A0A6P2D1R8</accession>
<organism evidence="1 2">
    <name type="scientific">Gemmata massiliana</name>
    <dbReference type="NCBI Taxonomy" id="1210884"/>
    <lineage>
        <taxon>Bacteria</taxon>
        <taxon>Pseudomonadati</taxon>
        <taxon>Planctomycetota</taxon>
        <taxon>Planctomycetia</taxon>
        <taxon>Gemmatales</taxon>
        <taxon>Gemmataceae</taxon>
        <taxon>Gemmata</taxon>
    </lineage>
</organism>
<dbReference type="Proteomes" id="UP000464178">
    <property type="component" value="Chromosome"/>
</dbReference>
<evidence type="ECO:0000313" key="2">
    <source>
        <dbReference type="Proteomes" id="UP000464178"/>
    </source>
</evidence>
<dbReference type="EMBL" id="LR593886">
    <property type="protein sequence ID" value="VTR95268.1"/>
    <property type="molecule type" value="Genomic_DNA"/>
</dbReference>
<dbReference type="AlphaFoldDB" id="A0A6P2D1R8"/>
<dbReference type="KEGG" id="gms:SOIL9_24460"/>
<name>A0A6P2D1R8_9BACT</name>
<sequence length="45" mass="4553">MLRWPAVTFANVLGGGIGPVAPNAGITRGSQQFALCLIAELGNNG</sequence>